<keyword evidence="2" id="KW-1185">Reference proteome</keyword>
<evidence type="ECO:0000313" key="1">
    <source>
        <dbReference type="EMBL" id="AFZ24846.1"/>
    </source>
</evidence>
<sequence>MPGVAQLIEILVVGLCIPDQVAQMIQITKLVT</sequence>
<dbReference type="KEGG" id="csg:Cylst_2643"/>
<organism evidence="1 2">
    <name type="scientific">Cylindrospermum stagnale PCC 7417</name>
    <dbReference type="NCBI Taxonomy" id="56107"/>
    <lineage>
        <taxon>Bacteria</taxon>
        <taxon>Bacillati</taxon>
        <taxon>Cyanobacteriota</taxon>
        <taxon>Cyanophyceae</taxon>
        <taxon>Nostocales</taxon>
        <taxon>Nostocaceae</taxon>
        <taxon>Cylindrospermum</taxon>
    </lineage>
</organism>
<dbReference type="HOGENOM" id="CLU_3389041_0_0_3"/>
<reference evidence="1 2" key="1">
    <citation type="submission" date="2012-06" db="EMBL/GenBank/DDBJ databases">
        <title>Finished chromosome of genome of Cylindrospermum stagnale PCC 7417.</title>
        <authorList>
            <consortium name="US DOE Joint Genome Institute"/>
            <person name="Gugger M."/>
            <person name="Coursin T."/>
            <person name="Rippka R."/>
            <person name="Tandeau De Marsac N."/>
            <person name="Huntemann M."/>
            <person name="Wei C.-L."/>
            <person name="Han J."/>
            <person name="Detter J.C."/>
            <person name="Han C."/>
            <person name="Tapia R."/>
            <person name="Chen A."/>
            <person name="Kyrpides N."/>
            <person name="Mavromatis K."/>
            <person name="Markowitz V."/>
            <person name="Szeto E."/>
            <person name="Ivanova N."/>
            <person name="Pagani I."/>
            <person name="Pati A."/>
            <person name="Goodwin L."/>
            <person name="Nordberg H.P."/>
            <person name="Cantor M.N."/>
            <person name="Hua S.X."/>
            <person name="Woyke T."/>
            <person name="Kerfeld C.A."/>
        </authorList>
    </citation>
    <scope>NUCLEOTIDE SEQUENCE [LARGE SCALE GENOMIC DNA]</scope>
    <source>
        <strain evidence="1 2">PCC 7417</strain>
    </source>
</reference>
<name>K9WYG9_9NOST</name>
<accession>K9WYG9</accession>
<dbReference type="EMBL" id="CP003642">
    <property type="protein sequence ID" value="AFZ24846.1"/>
    <property type="molecule type" value="Genomic_DNA"/>
</dbReference>
<protein>
    <submittedName>
        <fullName evidence="1">Uncharacterized protein</fullName>
    </submittedName>
</protein>
<dbReference type="Proteomes" id="UP000010475">
    <property type="component" value="Chromosome"/>
</dbReference>
<evidence type="ECO:0000313" key="2">
    <source>
        <dbReference type="Proteomes" id="UP000010475"/>
    </source>
</evidence>
<dbReference type="AlphaFoldDB" id="K9WYG9"/>
<gene>
    <name evidence="1" type="ORF">Cylst_2643</name>
</gene>
<proteinExistence type="predicted"/>